<keyword evidence="7 9" id="KW-0472">Membrane</keyword>
<comment type="subcellular location">
    <subcellularLocation>
        <location evidence="1">Cell membrane</location>
        <topology evidence="1">Multi-pass membrane protein</topology>
    </subcellularLocation>
</comment>
<dbReference type="Pfam" id="PF01032">
    <property type="entry name" value="FecCD"/>
    <property type="match status" value="1"/>
</dbReference>
<evidence type="ECO:0000313" key="10">
    <source>
        <dbReference type="EMBL" id="MFC4108885.1"/>
    </source>
</evidence>
<reference evidence="11" key="1">
    <citation type="journal article" date="2019" name="Int. J. Syst. Evol. Microbiol.">
        <title>The Global Catalogue of Microorganisms (GCM) 10K type strain sequencing project: providing services to taxonomists for standard genome sequencing and annotation.</title>
        <authorList>
            <consortium name="The Broad Institute Genomics Platform"/>
            <consortium name="The Broad Institute Genome Sequencing Center for Infectious Disease"/>
            <person name="Wu L."/>
            <person name="Ma J."/>
        </authorList>
    </citation>
    <scope>NUCLEOTIDE SEQUENCE [LARGE SCALE GENOMIC DNA]</scope>
    <source>
        <strain evidence="11">2902at01</strain>
    </source>
</reference>
<dbReference type="InterPro" id="IPR037294">
    <property type="entry name" value="ABC_BtuC-like"/>
</dbReference>
<feature type="transmembrane region" description="Helical" evidence="9">
    <location>
        <begin position="352"/>
        <end position="372"/>
    </location>
</feature>
<feature type="transmembrane region" description="Helical" evidence="9">
    <location>
        <begin position="163"/>
        <end position="184"/>
    </location>
</feature>
<evidence type="ECO:0000256" key="1">
    <source>
        <dbReference type="ARBA" id="ARBA00004651"/>
    </source>
</evidence>
<dbReference type="PANTHER" id="PTHR30472:SF25">
    <property type="entry name" value="ABC TRANSPORTER PERMEASE PROTEIN MJ0876-RELATED"/>
    <property type="match status" value="1"/>
</dbReference>
<feature type="transmembrane region" description="Helical" evidence="9">
    <location>
        <begin position="236"/>
        <end position="257"/>
    </location>
</feature>
<proteinExistence type="inferred from homology"/>
<dbReference type="Proteomes" id="UP001595868">
    <property type="component" value="Unassembled WGS sequence"/>
</dbReference>
<gene>
    <name evidence="10" type="ORF">ACFOX0_23515</name>
</gene>
<organism evidence="10 11">
    <name type="scientific">Micromonospora zhanjiangensis</name>
    <dbReference type="NCBI Taxonomy" id="1522057"/>
    <lineage>
        <taxon>Bacteria</taxon>
        <taxon>Bacillati</taxon>
        <taxon>Actinomycetota</taxon>
        <taxon>Actinomycetes</taxon>
        <taxon>Micromonosporales</taxon>
        <taxon>Micromonosporaceae</taxon>
        <taxon>Micromonospora</taxon>
    </lineage>
</organism>
<keyword evidence="4" id="KW-1003">Cell membrane</keyword>
<comment type="caution">
    <text evidence="10">The sequence shown here is derived from an EMBL/GenBank/DDBJ whole genome shotgun (WGS) entry which is preliminary data.</text>
</comment>
<dbReference type="PANTHER" id="PTHR30472">
    <property type="entry name" value="FERRIC ENTEROBACTIN TRANSPORT SYSTEM PERMEASE PROTEIN"/>
    <property type="match status" value="1"/>
</dbReference>
<evidence type="ECO:0000256" key="4">
    <source>
        <dbReference type="ARBA" id="ARBA00022475"/>
    </source>
</evidence>
<feature type="transmembrane region" description="Helical" evidence="9">
    <location>
        <begin position="102"/>
        <end position="119"/>
    </location>
</feature>
<evidence type="ECO:0000256" key="7">
    <source>
        <dbReference type="ARBA" id="ARBA00023136"/>
    </source>
</evidence>
<evidence type="ECO:0000256" key="2">
    <source>
        <dbReference type="ARBA" id="ARBA00007935"/>
    </source>
</evidence>
<protein>
    <submittedName>
        <fullName evidence="10">FecCD family ABC transporter permease</fullName>
    </submittedName>
</protein>
<keyword evidence="5 9" id="KW-0812">Transmembrane</keyword>
<accession>A0ABV8KRV1</accession>
<feature type="region of interest" description="Disordered" evidence="8">
    <location>
        <begin position="1"/>
        <end position="33"/>
    </location>
</feature>
<evidence type="ECO:0000256" key="9">
    <source>
        <dbReference type="SAM" id="Phobius"/>
    </source>
</evidence>
<feature type="transmembrane region" description="Helical" evidence="9">
    <location>
        <begin position="284"/>
        <end position="311"/>
    </location>
</feature>
<dbReference type="SUPFAM" id="SSF81345">
    <property type="entry name" value="ABC transporter involved in vitamin B12 uptake, BtuC"/>
    <property type="match status" value="1"/>
</dbReference>
<keyword evidence="11" id="KW-1185">Reference proteome</keyword>
<dbReference type="InterPro" id="IPR000522">
    <property type="entry name" value="ABC_transptr_permease_BtuC"/>
</dbReference>
<sequence>MPTPAPPRSDRPGPAGRPPGRRRDRTDPVRPGRPAGLRPRWLLLGVLSVLVAGLAGLAFGPVSLPPGSVALEVANLLPGVHLRSGLTEQEAAIVTQLRLPRVVLGLLVGGMLALAGGCYQGVFRNPLADPHLLGVAAGAGLGVTVVITLRLGGTGDVTADLPATVPLAAFVGATGAVLLTYLLGAAGGRDRSPATLILAGVAVSAFLAAGQTYLLQRHADAIREVYSWLLGRLATAGWHDVLLVLPYAAVTAVVVLAHRRELDVLSVGDDEAASLGLHPQRSRYLLVAAASLGTAAAVSVSGLIGFVGLIVPHTVRLLGGASYRSILPLSLLFGGAFLALTDVLARTAAAPVEIPIGVVTAFFGAPFFVLVLRTAKRVLT</sequence>
<keyword evidence="6 9" id="KW-1133">Transmembrane helix</keyword>
<evidence type="ECO:0000256" key="3">
    <source>
        <dbReference type="ARBA" id="ARBA00022448"/>
    </source>
</evidence>
<dbReference type="RefSeq" id="WP_377549833.1">
    <property type="nucleotide sequence ID" value="NZ_JBHSBN010000019.1"/>
</dbReference>
<keyword evidence="3" id="KW-0813">Transport</keyword>
<dbReference type="Gene3D" id="1.10.3470.10">
    <property type="entry name" value="ABC transporter involved in vitamin B12 uptake, BtuC"/>
    <property type="match status" value="1"/>
</dbReference>
<feature type="transmembrane region" description="Helical" evidence="9">
    <location>
        <begin position="41"/>
        <end position="62"/>
    </location>
</feature>
<name>A0ABV8KRV1_9ACTN</name>
<evidence type="ECO:0000256" key="8">
    <source>
        <dbReference type="SAM" id="MobiDB-lite"/>
    </source>
</evidence>
<comment type="similarity">
    <text evidence="2">Belongs to the binding-protein-dependent transport system permease family. FecCD subfamily.</text>
</comment>
<feature type="transmembrane region" description="Helical" evidence="9">
    <location>
        <begin position="131"/>
        <end position="151"/>
    </location>
</feature>
<dbReference type="EMBL" id="JBHSBN010000019">
    <property type="protein sequence ID" value="MFC4108885.1"/>
    <property type="molecule type" value="Genomic_DNA"/>
</dbReference>
<evidence type="ECO:0000256" key="5">
    <source>
        <dbReference type="ARBA" id="ARBA00022692"/>
    </source>
</evidence>
<dbReference type="CDD" id="cd06550">
    <property type="entry name" value="TM_ABC_iron-siderophores_like"/>
    <property type="match status" value="1"/>
</dbReference>
<evidence type="ECO:0000256" key="6">
    <source>
        <dbReference type="ARBA" id="ARBA00022989"/>
    </source>
</evidence>
<feature type="transmembrane region" description="Helical" evidence="9">
    <location>
        <begin position="323"/>
        <end position="345"/>
    </location>
</feature>
<feature type="transmembrane region" description="Helical" evidence="9">
    <location>
        <begin position="196"/>
        <end position="216"/>
    </location>
</feature>
<evidence type="ECO:0000313" key="11">
    <source>
        <dbReference type="Proteomes" id="UP001595868"/>
    </source>
</evidence>